<keyword evidence="2 8" id="KW-0699">rRNA-binding</keyword>
<dbReference type="HAMAP" id="MF_01309_B">
    <property type="entry name" value="Ribosomal_uS3_B"/>
    <property type="match status" value="1"/>
</dbReference>
<feature type="region of interest" description="Disordered" evidence="9">
    <location>
        <begin position="219"/>
        <end position="238"/>
    </location>
</feature>
<evidence type="ECO:0000256" key="7">
    <source>
        <dbReference type="ARBA" id="ARBA00035257"/>
    </source>
</evidence>
<dbReference type="Gene3D" id="3.30.300.20">
    <property type="match status" value="1"/>
</dbReference>
<evidence type="ECO:0000256" key="9">
    <source>
        <dbReference type="SAM" id="MobiDB-lite"/>
    </source>
</evidence>
<dbReference type="SUPFAM" id="SSF54821">
    <property type="entry name" value="Ribosomal protein S3 C-terminal domain"/>
    <property type="match status" value="1"/>
</dbReference>
<dbReference type="InterPro" id="IPR057258">
    <property type="entry name" value="Ribosomal_uS3"/>
</dbReference>
<dbReference type="InterPro" id="IPR004044">
    <property type="entry name" value="KH_dom_type_2"/>
</dbReference>
<dbReference type="NCBIfam" id="TIGR01009">
    <property type="entry name" value="rpsC_bact"/>
    <property type="match status" value="1"/>
</dbReference>
<sequence>MGHKVHPKIHRMQVIYTWDSHWFGRNAYAQFAEQDIRIREYLKKKFKDANIDGMSVERGPKNMTIAILAGKPGFIIGRGGKGLDDVRKHIERQFLQMKLKVKINVLELRSPGLSAAIAAQTFVSEIERRLPFRRVMKQGIDRIMKAGAQGVKIAMAGRLNGAEIARTEKLSSGKIPLITLRSDMDYAFEEAHTTYGKIGVKVWIYKGEVFGRKDKFAESGEDAAKSTGRRKRRVEEEV</sequence>
<evidence type="ECO:0000256" key="1">
    <source>
        <dbReference type="ARBA" id="ARBA00010761"/>
    </source>
</evidence>
<dbReference type="GO" id="GO:0003729">
    <property type="term" value="F:mRNA binding"/>
    <property type="evidence" value="ECO:0007669"/>
    <property type="project" value="UniProtKB-UniRule"/>
</dbReference>
<dbReference type="Pfam" id="PF00189">
    <property type="entry name" value="Ribosomal_S3_C"/>
    <property type="match status" value="1"/>
</dbReference>
<name>A0A1F6MHX1_9BACT</name>
<dbReference type="InterPro" id="IPR005704">
    <property type="entry name" value="Ribosomal_uS3_bac-typ"/>
</dbReference>
<dbReference type="FunFam" id="3.30.300.20:FF:000001">
    <property type="entry name" value="30S ribosomal protein S3"/>
    <property type="match status" value="1"/>
</dbReference>
<dbReference type="AlphaFoldDB" id="A0A1F6MHX1"/>
<dbReference type="SUPFAM" id="SSF54814">
    <property type="entry name" value="Prokaryotic type KH domain (KH-domain type II)"/>
    <property type="match status" value="1"/>
</dbReference>
<evidence type="ECO:0000313" key="11">
    <source>
        <dbReference type="EMBL" id="OGH71138.1"/>
    </source>
</evidence>
<dbReference type="GO" id="GO:0019843">
    <property type="term" value="F:rRNA binding"/>
    <property type="evidence" value="ECO:0007669"/>
    <property type="project" value="UniProtKB-UniRule"/>
</dbReference>
<evidence type="ECO:0000256" key="2">
    <source>
        <dbReference type="ARBA" id="ARBA00022730"/>
    </source>
</evidence>
<dbReference type="Proteomes" id="UP000177457">
    <property type="component" value="Unassembled WGS sequence"/>
</dbReference>
<evidence type="ECO:0000256" key="3">
    <source>
        <dbReference type="ARBA" id="ARBA00022884"/>
    </source>
</evidence>
<keyword evidence="4 8" id="KW-0689">Ribosomal protein</keyword>
<evidence type="ECO:0000313" key="12">
    <source>
        <dbReference type="Proteomes" id="UP000177457"/>
    </source>
</evidence>
<feature type="domain" description="KH type-2" evidence="10">
    <location>
        <begin position="38"/>
        <end position="109"/>
    </location>
</feature>
<accession>A0A1F6MHX1</accession>
<dbReference type="InterPro" id="IPR036419">
    <property type="entry name" value="Ribosomal_S3_C_sf"/>
</dbReference>
<dbReference type="GO" id="GO:0022627">
    <property type="term" value="C:cytosolic small ribosomal subunit"/>
    <property type="evidence" value="ECO:0007669"/>
    <property type="project" value="TreeGrafter"/>
</dbReference>
<dbReference type="STRING" id="1798683.A3C90_01460"/>
<protein>
    <recommendedName>
        <fullName evidence="7 8">Small ribosomal subunit protein uS3</fullName>
    </recommendedName>
</protein>
<dbReference type="InterPro" id="IPR001351">
    <property type="entry name" value="Ribosomal_uS3_C"/>
</dbReference>
<dbReference type="GO" id="GO:0003735">
    <property type="term" value="F:structural constituent of ribosome"/>
    <property type="evidence" value="ECO:0007669"/>
    <property type="project" value="InterPro"/>
</dbReference>
<comment type="similarity">
    <text evidence="1 8">Belongs to the universal ribosomal protein uS3 family.</text>
</comment>
<reference evidence="11 12" key="1">
    <citation type="journal article" date="2016" name="Nat. Commun.">
        <title>Thousands of microbial genomes shed light on interconnected biogeochemical processes in an aquifer system.</title>
        <authorList>
            <person name="Anantharaman K."/>
            <person name="Brown C.T."/>
            <person name="Hug L.A."/>
            <person name="Sharon I."/>
            <person name="Castelle C.J."/>
            <person name="Probst A.J."/>
            <person name="Thomas B.C."/>
            <person name="Singh A."/>
            <person name="Wilkins M.J."/>
            <person name="Karaoz U."/>
            <person name="Brodie E.L."/>
            <person name="Williams K.H."/>
            <person name="Hubbard S.S."/>
            <person name="Banfield J.F."/>
        </authorList>
    </citation>
    <scope>NUCLEOTIDE SEQUENCE [LARGE SCALE GENOMIC DNA]</scope>
</reference>
<dbReference type="InterPro" id="IPR015946">
    <property type="entry name" value="KH_dom-like_a/b"/>
</dbReference>
<keyword evidence="3 8" id="KW-0694">RNA-binding</keyword>
<comment type="caution">
    <text evidence="11">The sequence shown here is derived from an EMBL/GenBank/DDBJ whole genome shotgun (WGS) entry which is preliminary data.</text>
</comment>
<dbReference type="GO" id="GO:0006412">
    <property type="term" value="P:translation"/>
    <property type="evidence" value="ECO:0007669"/>
    <property type="project" value="UniProtKB-UniRule"/>
</dbReference>
<gene>
    <name evidence="8" type="primary">rpsC</name>
    <name evidence="11" type="ORF">A3C90_01460</name>
</gene>
<evidence type="ECO:0000256" key="4">
    <source>
        <dbReference type="ARBA" id="ARBA00022980"/>
    </source>
</evidence>
<dbReference type="PANTHER" id="PTHR11760:SF19">
    <property type="entry name" value="SMALL RIBOSOMAL SUBUNIT PROTEIN US3C"/>
    <property type="match status" value="1"/>
</dbReference>
<dbReference type="EMBL" id="MFQE01000032">
    <property type="protein sequence ID" value="OGH71138.1"/>
    <property type="molecule type" value="Genomic_DNA"/>
</dbReference>
<evidence type="ECO:0000256" key="6">
    <source>
        <dbReference type="ARBA" id="ARBA00024998"/>
    </source>
</evidence>
<organism evidence="11 12">
    <name type="scientific">Candidatus Magasanikbacteria bacterium RIFCSPHIGHO2_02_FULL_51_14</name>
    <dbReference type="NCBI Taxonomy" id="1798683"/>
    <lineage>
        <taxon>Bacteria</taxon>
        <taxon>Candidatus Magasanikiibacteriota</taxon>
    </lineage>
</organism>
<keyword evidence="5 8" id="KW-0687">Ribonucleoprotein</keyword>
<proteinExistence type="inferred from homology"/>
<evidence type="ECO:0000259" key="10">
    <source>
        <dbReference type="PROSITE" id="PS50823"/>
    </source>
</evidence>
<dbReference type="PANTHER" id="PTHR11760">
    <property type="entry name" value="30S/40S RIBOSOMAL PROTEIN S3"/>
    <property type="match status" value="1"/>
</dbReference>
<comment type="function">
    <text evidence="6 8">Binds the lower part of the 30S subunit head. Binds mRNA in the 70S ribosome, positioning it for translation.</text>
</comment>
<dbReference type="Gene3D" id="3.30.1140.32">
    <property type="entry name" value="Ribosomal protein S3, C-terminal domain"/>
    <property type="match status" value="1"/>
</dbReference>
<dbReference type="InterPro" id="IPR009019">
    <property type="entry name" value="KH_sf_prok-type"/>
</dbReference>
<evidence type="ECO:0000256" key="5">
    <source>
        <dbReference type="ARBA" id="ARBA00023274"/>
    </source>
</evidence>
<dbReference type="PROSITE" id="PS50823">
    <property type="entry name" value="KH_TYPE_2"/>
    <property type="match status" value="1"/>
</dbReference>
<dbReference type="CDD" id="cd02412">
    <property type="entry name" value="KH-II_30S_S3"/>
    <property type="match status" value="1"/>
</dbReference>
<comment type="subunit">
    <text evidence="8">Part of the 30S ribosomal subunit. Forms a tight complex with proteins S10 and S14.</text>
</comment>
<dbReference type="Pfam" id="PF07650">
    <property type="entry name" value="KH_2"/>
    <property type="match status" value="1"/>
</dbReference>
<evidence type="ECO:0000256" key="8">
    <source>
        <dbReference type="HAMAP-Rule" id="MF_01309"/>
    </source>
</evidence>